<dbReference type="SUPFAM" id="SSF141868">
    <property type="entry name" value="EAL domain-like"/>
    <property type="match status" value="1"/>
</dbReference>
<dbReference type="InterPro" id="IPR001633">
    <property type="entry name" value="EAL_dom"/>
</dbReference>
<evidence type="ECO:0000259" key="1">
    <source>
        <dbReference type="PROSITE" id="PS50883"/>
    </source>
</evidence>
<reference evidence="2 5" key="1">
    <citation type="submission" date="2009-10" db="EMBL/GenBank/DDBJ databases">
        <authorList>
            <consortium name="Los Alamos National Laboratory (LANL)"/>
            <consortium name="National Microbial Pathogen Data Resource (NMPDR)"/>
            <person name="Munk A.C."/>
            <person name="Chertkov O."/>
            <person name="Tapia R."/>
            <person name="Green L."/>
            <person name="Rogers Y."/>
            <person name="Detter J.C."/>
            <person name="Bruce D."/>
            <person name="Brettin T.S."/>
            <person name="Colwell R.R."/>
            <person name="Huq A."/>
            <person name="Grim C.J."/>
            <person name="Hasan N.A."/>
            <person name="Bartels D."/>
            <person name="Vonstein V."/>
        </authorList>
    </citation>
    <scope>NUCLEOTIDE SEQUENCE [LARGE SCALE GENOMIC DNA]</scope>
    <source>
        <strain evidence="2 5">CIP 102891</strain>
    </source>
</reference>
<proteinExistence type="predicted"/>
<dbReference type="PATRIC" id="fig|675816.5.peg.1820"/>
<dbReference type="CDD" id="cd01948">
    <property type="entry name" value="EAL"/>
    <property type="match status" value="1"/>
</dbReference>
<dbReference type="SMART" id="SM00052">
    <property type="entry name" value="EAL"/>
    <property type="match status" value="1"/>
</dbReference>
<evidence type="ECO:0000313" key="5">
    <source>
        <dbReference type="Proteomes" id="UP000003515"/>
    </source>
</evidence>
<dbReference type="Pfam" id="PF00563">
    <property type="entry name" value="EAL"/>
    <property type="match status" value="1"/>
</dbReference>
<reference evidence="3 4" key="3">
    <citation type="journal article" date="2012" name="Int. J. Syst. Evol. Microbiol.">
        <title>Vibrio caribbeanicus sp. nov., isolated from the marine sponge Scleritoderma cyanea.</title>
        <authorList>
            <person name="Hoffmann M."/>
            <person name="Monday S.R."/>
            <person name="Allard M.W."/>
            <person name="Strain E.A."/>
            <person name="Whittaker P."/>
            <person name="Naum M."/>
            <person name="McCarthy P.J."/>
            <person name="Lopez J.V."/>
            <person name="Fischer M."/>
            <person name="Brown E.W."/>
        </authorList>
    </citation>
    <scope>NUCLEOTIDE SEQUENCE [LARGE SCALE GENOMIC DNA]</scope>
    <source>
        <strain evidence="3">CIP 102891</strain>
        <strain evidence="4">CIP 102891 / ATCC 33934</strain>
    </source>
</reference>
<dbReference type="STRING" id="675816.VIA_000888"/>
<gene>
    <name evidence="2" type="ORF">VIA_000888</name>
    <name evidence="3" type="ORF">VIOR3934_00035</name>
</gene>
<dbReference type="EMBL" id="AFWH01000021">
    <property type="protein sequence ID" value="EGU50738.1"/>
    <property type="molecule type" value="Genomic_DNA"/>
</dbReference>
<evidence type="ECO:0000313" key="3">
    <source>
        <dbReference type="EMBL" id="EGU50738.1"/>
    </source>
</evidence>
<dbReference type="PANTHER" id="PTHR33121:SF70">
    <property type="entry name" value="SIGNALING PROTEIN YKOW"/>
    <property type="match status" value="1"/>
</dbReference>
<dbReference type="AlphaFoldDB" id="C9QHK0"/>
<evidence type="ECO:0000313" key="2">
    <source>
        <dbReference type="EMBL" id="EEX93731.1"/>
    </source>
</evidence>
<dbReference type="RefSeq" id="WP_004411400.1">
    <property type="nucleotide sequence ID" value="NZ_ACZV01000004.1"/>
</dbReference>
<dbReference type="PANTHER" id="PTHR33121">
    <property type="entry name" value="CYCLIC DI-GMP PHOSPHODIESTERASE PDEF"/>
    <property type="match status" value="1"/>
</dbReference>
<accession>C9QHK0</accession>
<dbReference type="InterPro" id="IPR050706">
    <property type="entry name" value="Cyclic-di-GMP_PDE-like"/>
</dbReference>
<keyword evidence="5" id="KW-1185">Reference proteome</keyword>
<dbReference type="GO" id="GO:0071111">
    <property type="term" value="F:cyclic-guanylate-specific phosphodiesterase activity"/>
    <property type="evidence" value="ECO:0007669"/>
    <property type="project" value="InterPro"/>
</dbReference>
<organism evidence="3 4">
    <name type="scientific">Vibrio orientalis CIP 102891 = ATCC 33934</name>
    <dbReference type="NCBI Taxonomy" id="675816"/>
    <lineage>
        <taxon>Bacteria</taxon>
        <taxon>Pseudomonadati</taxon>
        <taxon>Pseudomonadota</taxon>
        <taxon>Gammaproteobacteria</taxon>
        <taxon>Vibrionales</taxon>
        <taxon>Vibrionaceae</taxon>
        <taxon>Vibrio</taxon>
        <taxon>Vibrio oreintalis group</taxon>
    </lineage>
</organism>
<evidence type="ECO:0000313" key="4">
    <source>
        <dbReference type="Proteomes" id="UP000002817"/>
    </source>
</evidence>
<feature type="domain" description="EAL" evidence="1">
    <location>
        <begin position="1"/>
        <end position="246"/>
    </location>
</feature>
<dbReference type="PROSITE" id="PS50883">
    <property type="entry name" value="EAL"/>
    <property type="match status" value="1"/>
</dbReference>
<comment type="caution">
    <text evidence="3">The sequence shown here is derived from an EMBL/GenBank/DDBJ whole genome shotgun (WGS) entry which is preliminary data.</text>
</comment>
<dbReference type="eggNOG" id="COG5001">
    <property type="taxonomic scope" value="Bacteria"/>
</dbReference>
<reference evidence="3" key="2">
    <citation type="submission" date="2011-08" db="EMBL/GenBank/DDBJ databases">
        <authorList>
            <person name="Hoffman M."/>
            <person name="Strain E.A."/>
            <person name="Brown E."/>
            <person name="Allard M.W."/>
        </authorList>
    </citation>
    <scope>NUCLEOTIDE SEQUENCE</scope>
    <source>
        <strain evidence="3">CIP 102891</strain>
    </source>
</reference>
<dbReference type="Proteomes" id="UP000002817">
    <property type="component" value="Unassembled WGS sequence"/>
</dbReference>
<name>C9QHK0_VIBOR</name>
<protein>
    <submittedName>
        <fullName evidence="3">Response regulator receiver modulated diguanylate cyclase/phosphodiesterase with PAS/PAC sensor</fullName>
    </submittedName>
</protein>
<sequence>MQLVYEQLALYYQPKMSVSKEKIVGAEALIRWTNSNGEVKLPMSFLPLFEKYGLIRNLDDFVIHRALDQLVIWNYCGIDISISVNVSGEFFVRDDFEERLESLGKQYDAKIIELLEIEILESSELSGRKKVCENIIKCKELGFKISLDDFGTGYSSLDYLTKFDFNLVKIDRELIKHTPFCKATSIVLKGVVDICRSLGFKTLAEGVETREQLICLSEYGFDLIQGYYVAKPMCTLEFERWILKEIDCSTIISKSI</sequence>
<dbReference type="EMBL" id="ACZV01000004">
    <property type="protein sequence ID" value="EEX93731.1"/>
    <property type="molecule type" value="Genomic_DNA"/>
</dbReference>
<dbReference type="Gene3D" id="3.20.20.450">
    <property type="entry name" value="EAL domain"/>
    <property type="match status" value="1"/>
</dbReference>
<dbReference type="InterPro" id="IPR035919">
    <property type="entry name" value="EAL_sf"/>
</dbReference>
<dbReference type="Proteomes" id="UP000003515">
    <property type="component" value="Unassembled WGS sequence"/>
</dbReference>
<dbReference type="OrthoDB" id="9812358at2"/>